<dbReference type="Proteomes" id="UP000663848">
    <property type="component" value="Unassembled WGS sequence"/>
</dbReference>
<dbReference type="EMBL" id="CAJOBR010004409">
    <property type="protein sequence ID" value="CAF4780457.1"/>
    <property type="molecule type" value="Genomic_DNA"/>
</dbReference>
<comment type="caution">
    <text evidence="2">The sequence shown here is derived from an EMBL/GenBank/DDBJ whole genome shotgun (WGS) entry which is preliminary data.</text>
</comment>
<feature type="compositionally biased region" description="Low complexity" evidence="1">
    <location>
        <begin position="30"/>
        <end position="42"/>
    </location>
</feature>
<evidence type="ECO:0000256" key="1">
    <source>
        <dbReference type="SAM" id="MobiDB-lite"/>
    </source>
</evidence>
<dbReference type="AlphaFoldDB" id="A0A821N5N9"/>
<proteinExistence type="predicted"/>
<sequence>MNEIQFNTQSIYDNQSKQEYELKILSLIESSSSSSSSTTLTSRYNKNSIKNPSEYDNLTKDTHQLSESPSQLKIKFYENYQLK</sequence>
<reference evidence="2" key="1">
    <citation type="submission" date="2021-02" db="EMBL/GenBank/DDBJ databases">
        <authorList>
            <person name="Nowell W R."/>
        </authorList>
    </citation>
    <scope>NUCLEOTIDE SEQUENCE</scope>
</reference>
<feature type="region of interest" description="Disordered" evidence="1">
    <location>
        <begin position="30"/>
        <end position="68"/>
    </location>
</feature>
<gene>
    <name evidence="2" type="ORF">QYT958_LOCUS22688</name>
</gene>
<feature type="compositionally biased region" description="Polar residues" evidence="1">
    <location>
        <begin position="43"/>
        <end position="56"/>
    </location>
</feature>
<organism evidence="2 3">
    <name type="scientific">Rotaria socialis</name>
    <dbReference type="NCBI Taxonomy" id="392032"/>
    <lineage>
        <taxon>Eukaryota</taxon>
        <taxon>Metazoa</taxon>
        <taxon>Spiralia</taxon>
        <taxon>Gnathifera</taxon>
        <taxon>Rotifera</taxon>
        <taxon>Eurotatoria</taxon>
        <taxon>Bdelloidea</taxon>
        <taxon>Philodinida</taxon>
        <taxon>Philodinidae</taxon>
        <taxon>Rotaria</taxon>
    </lineage>
</organism>
<evidence type="ECO:0000313" key="3">
    <source>
        <dbReference type="Proteomes" id="UP000663848"/>
    </source>
</evidence>
<protein>
    <submittedName>
        <fullName evidence="2">Uncharacterized protein</fullName>
    </submittedName>
</protein>
<accession>A0A821N5N9</accession>
<evidence type="ECO:0000313" key="2">
    <source>
        <dbReference type="EMBL" id="CAF4780457.1"/>
    </source>
</evidence>
<name>A0A821N5N9_9BILA</name>